<dbReference type="Gene3D" id="2.160.20.10">
    <property type="entry name" value="Single-stranded right-handed beta-helix, Pectin lyase-like"/>
    <property type="match status" value="1"/>
</dbReference>
<dbReference type="PANTHER" id="PTHR31339">
    <property type="entry name" value="PECTIN LYASE-RELATED"/>
    <property type="match status" value="1"/>
</dbReference>
<dbReference type="EMBL" id="PDVW01000001">
    <property type="protein sequence ID" value="POY51914.1"/>
    <property type="molecule type" value="Genomic_DNA"/>
</dbReference>
<dbReference type="InterPro" id="IPR012334">
    <property type="entry name" value="Pectin_lyas_fold"/>
</dbReference>
<evidence type="ECO:0000256" key="2">
    <source>
        <dbReference type="ARBA" id="ARBA00022801"/>
    </source>
</evidence>
<comment type="caution">
    <text evidence="5">The sequence shown here is derived from an EMBL/GenBank/DDBJ whole genome shotgun (WGS) entry which is preliminary data.</text>
</comment>
<gene>
    <name evidence="5" type="ORF">F131LOC_00106</name>
</gene>
<reference evidence="5" key="1">
    <citation type="submission" date="2017-12" db="EMBL/GenBank/DDBJ databases">
        <title>First report on the novel genomospecies/subspecies of Pectobacterium carotovorum in Russia.</title>
        <authorList>
            <person name="Shirshikov F.V."/>
            <person name="Miroshnikov K."/>
            <person name="Toshakov S.V."/>
            <person name="Kabanova A.P."/>
            <person name="Barannik A.P."/>
            <person name="Shneider M."/>
            <person name="Ignatov A.N."/>
            <person name="Miroshnikov K.A."/>
        </authorList>
    </citation>
    <scope>NUCLEOTIDE SEQUENCE [LARGE SCALE GENOMIC DNA]</scope>
    <source>
        <strain evidence="5">F131</strain>
    </source>
</reference>
<dbReference type="GO" id="GO:0004650">
    <property type="term" value="F:polygalacturonase activity"/>
    <property type="evidence" value="ECO:0007669"/>
    <property type="project" value="InterPro"/>
</dbReference>
<protein>
    <submittedName>
        <fullName evidence="5">Exo-poly-alpha-D-galacturonosidase</fullName>
    </submittedName>
</protein>
<dbReference type="PANTHER" id="PTHR31339:SF3">
    <property type="entry name" value="PECTIN LYASE-LIKE SUPERFAMILY PROTEIN"/>
    <property type="match status" value="1"/>
</dbReference>
<dbReference type="SUPFAM" id="SSF51126">
    <property type="entry name" value="Pectin lyase-like"/>
    <property type="match status" value="1"/>
</dbReference>
<evidence type="ECO:0000313" key="5">
    <source>
        <dbReference type="EMBL" id="POY51914.1"/>
    </source>
</evidence>
<evidence type="ECO:0000256" key="4">
    <source>
        <dbReference type="RuleBase" id="RU361169"/>
    </source>
</evidence>
<dbReference type="InterPro" id="IPR051801">
    <property type="entry name" value="GH28_Enzymes"/>
</dbReference>
<dbReference type="Pfam" id="PF00295">
    <property type="entry name" value="Glyco_hydro_28"/>
    <property type="match status" value="1"/>
</dbReference>
<evidence type="ECO:0000256" key="1">
    <source>
        <dbReference type="ARBA" id="ARBA00008834"/>
    </source>
</evidence>
<name>A0A855MN76_9GAMM</name>
<accession>A0A855MN76</accession>
<proteinExistence type="inferred from homology"/>
<sequence length="479" mass="52441">MECWWYFIKTIFHYLVGLSMRSGLALSLMASCITLGIQAGSAQAASAVKFPDKICDVTQYGAEGHRLQIALNTQAFQKAIDDCAAAGGGTVHVPRGNYLVDPLFLKSNIRLDLAKDATIVASTEVAAYRATEQTKYAEAENGWLPFISIADAQNVAITGQGTIDGQGAVWWERWRENIRATGKKGGTDRPRLIYIKSSSNVLVDGVTLTHSPSFHVVMRYSHDVDVNGTRILSPWHAPNTDAIDPIDSQNIRITNNYIDCNDDHIAIKAEKPDSRFPNGVVDNIYIANNILKQGRGISIGSETSGGVNNVLVENNQFEGSMYGIRIKTLRGKGGEVKNITYRNTKMVDVEIPLVFAAYYKAAPIVQAEVDKMLAEGGFTMGEQIYPPDTDPEQPFDQYKTPHFSNVTIENLESTGKTKAAAYIIGVPEAPLSGFHFDNVRIDADKGIRVRNAELQTKGLALNVKEGPVMQLDKGAKVDQ</sequence>
<dbReference type="InterPro" id="IPR000743">
    <property type="entry name" value="Glyco_hydro_28"/>
</dbReference>
<dbReference type="SMART" id="SM00710">
    <property type="entry name" value="PbH1"/>
    <property type="match status" value="5"/>
</dbReference>
<keyword evidence="3 4" id="KW-0326">Glycosidase</keyword>
<dbReference type="InterPro" id="IPR011050">
    <property type="entry name" value="Pectin_lyase_fold/virulence"/>
</dbReference>
<organism evidence="5">
    <name type="scientific">Pectobacterium versatile</name>
    <dbReference type="NCBI Taxonomy" id="2488639"/>
    <lineage>
        <taxon>Bacteria</taxon>
        <taxon>Pseudomonadati</taxon>
        <taxon>Pseudomonadota</taxon>
        <taxon>Gammaproteobacteria</taxon>
        <taxon>Enterobacterales</taxon>
        <taxon>Pectobacteriaceae</taxon>
        <taxon>Pectobacterium</taxon>
    </lineage>
</organism>
<evidence type="ECO:0000256" key="3">
    <source>
        <dbReference type="ARBA" id="ARBA00023295"/>
    </source>
</evidence>
<dbReference type="GO" id="GO:0005975">
    <property type="term" value="P:carbohydrate metabolic process"/>
    <property type="evidence" value="ECO:0007669"/>
    <property type="project" value="InterPro"/>
</dbReference>
<dbReference type="InterPro" id="IPR006626">
    <property type="entry name" value="PbH1"/>
</dbReference>
<dbReference type="AlphaFoldDB" id="A0A855MN76"/>
<keyword evidence="2 4" id="KW-0378">Hydrolase</keyword>
<comment type="similarity">
    <text evidence="1 4">Belongs to the glycosyl hydrolase 28 family.</text>
</comment>